<dbReference type="Gene3D" id="2.120.10.30">
    <property type="entry name" value="TolB, C-terminal domain"/>
    <property type="match status" value="1"/>
</dbReference>
<dbReference type="PANTHER" id="PTHR19328">
    <property type="entry name" value="HEDGEHOG-INTERACTING PROTEIN"/>
    <property type="match status" value="1"/>
</dbReference>
<dbReference type="Pfam" id="PF07995">
    <property type="entry name" value="GSDH"/>
    <property type="match status" value="1"/>
</dbReference>
<dbReference type="Proteomes" id="UP001516662">
    <property type="component" value="Unassembled WGS sequence"/>
</dbReference>
<evidence type="ECO:0000313" key="3">
    <source>
        <dbReference type="EMBL" id="MBE4907449.1"/>
    </source>
</evidence>
<organism evidence="3 4">
    <name type="scientific">Litchfieldia luteola</name>
    <dbReference type="NCBI Taxonomy" id="682179"/>
    <lineage>
        <taxon>Bacteria</taxon>
        <taxon>Bacillati</taxon>
        <taxon>Bacillota</taxon>
        <taxon>Bacilli</taxon>
        <taxon>Bacillales</taxon>
        <taxon>Bacillaceae</taxon>
        <taxon>Litchfieldia</taxon>
    </lineage>
</organism>
<evidence type="ECO:0000259" key="2">
    <source>
        <dbReference type="Pfam" id="PF07995"/>
    </source>
</evidence>
<sequence>MKVNWLIIFCLVICVGCAGDRIQNETIEVFKDQPEIISIQLDIPWSISKVGRSLFITERKGTLLKVDEETKQIIPQELSLNKKIYHIGEGGLLGFTLTPDFETSKEAYIYHTYEENNEILNRVVLIERAGDVWVEQRSVLENIPGGRIHNGGRLKFGPDGYLYITTGDAGVPDNAQNLVNLSGKILRMERDGSIPSNNPFDNSYIYSYGHRNPQGLTWDGENNLYATEHGQSAHDEINLVRPGRNYGWPIIEGNEKSPGLETPLFQSGKDTWAPSGVDYYNGKLYVATLRGQSVRSFDLDTMEISIEYNQSGRMRDILIHDNTLYALTNNKDGRGSPQEDDDKLMKVNID</sequence>
<dbReference type="PANTHER" id="PTHR19328:SF13">
    <property type="entry name" value="HIPL1 PROTEIN"/>
    <property type="match status" value="1"/>
</dbReference>
<dbReference type="InterPro" id="IPR011041">
    <property type="entry name" value="Quinoprot_gluc/sorb_DH_b-prop"/>
</dbReference>
<reference evidence="3 4" key="1">
    <citation type="submission" date="2020-10" db="EMBL/GenBank/DDBJ databases">
        <title>Bacillus sp. HD4P25, an endophyte from a halophyte.</title>
        <authorList>
            <person name="Sun J.-Q."/>
        </authorList>
    </citation>
    <scope>NUCLEOTIDE SEQUENCE [LARGE SCALE GENOMIC DNA]</scope>
    <source>
        <strain evidence="3 4">YIM 93174</strain>
    </source>
</reference>
<feature type="domain" description="Glucose/Sorbosone dehydrogenase" evidence="2">
    <location>
        <begin position="41"/>
        <end position="334"/>
    </location>
</feature>
<dbReference type="InterPro" id="IPR011042">
    <property type="entry name" value="6-blade_b-propeller_TolB-like"/>
</dbReference>
<gene>
    <name evidence="3" type="ORF">IMZ08_05145</name>
</gene>
<dbReference type="InterPro" id="IPR012938">
    <property type="entry name" value="Glc/Sorbosone_DH"/>
</dbReference>
<evidence type="ECO:0000256" key="1">
    <source>
        <dbReference type="SAM" id="MobiDB-lite"/>
    </source>
</evidence>
<comment type="caution">
    <text evidence="3">The sequence shown here is derived from an EMBL/GenBank/DDBJ whole genome shotgun (WGS) entry which is preliminary data.</text>
</comment>
<dbReference type="RefSeq" id="WP_193534928.1">
    <property type="nucleotide sequence ID" value="NZ_JADCLJ010000009.1"/>
</dbReference>
<dbReference type="EMBL" id="JADCLJ010000009">
    <property type="protein sequence ID" value="MBE4907449.1"/>
    <property type="molecule type" value="Genomic_DNA"/>
</dbReference>
<proteinExistence type="predicted"/>
<protein>
    <submittedName>
        <fullName evidence="3">PQQ-dependent sugar dehydrogenase</fullName>
    </submittedName>
</protein>
<accession>A0ABR9QG30</accession>
<dbReference type="SUPFAM" id="SSF50952">
    <property type="entry name" value="Soluble quinoprotein glucose dehydrogenase"/>
    <property type="match status" value="1"/>
</dbReference>
<feature type="region of interest" description="Disordered" evidence="1">
    <location>
        <begin position="329"/>
        <end position="350"/>
    </location>
</feature>
<evidence type="ECO:0000313" key="4">
    <source>
        <dbReference type="Proteomes" id="UP001516662"/>
    </source>
</evidence>
<name>A0ABR9QG30_9BACI</name>
<keyword evidence="4" id="KW-1185">Reference proteome</keyword>